<keyword evidence="10" id="KW-0175">Coiled coil</keyword>
<gene>
    <name evidence="11" type="primary">zapA</name>
    <name evidence="11" type="ORF">IAA60_03745</name>
</gene>
<evidence type="ECO:0000256" key="5">
    <source>
        <dbReference type="ARBA" id="ARBA00023210"/>
    </source>
</evidence>
<dbReference type="EMBL" id="DVLU01000030">
    <property type="protein sequence ID" value="HIT85004.1"/>
    <property type="molecule type" value="Genomic_DNA"/>
</dbReference>
<evidence type="ECO:0000256" key="1">
    <source>
        <dbReference type="ARBA" id="ARBA00004496"/>
    </source>
</evidence>
<keyword evidence="4 11" id="KW-0132">Cell division</keyword>
<dbReference type="GO" id="GO:0005829">
    <property type="term" value="C:cytosol"/>
    <property type="evidence" value="ECO:0007669"/>
    <property type="project" value="TreeGrafter"/>
</dbReference>
<dbReference type="InterPro" id="IPR036192">
    <property type="entry name" value="Cell_div_ZapA-like_sf"/>
</dbReference>
<dbReference type="Proteomes" id="UP000824165">
    <property type="component" value="Unassembled WGS sequence"/>
</dbReference>
<dbReference type="Gene3D" id="6.10.250.790">
    <property type="match status" value="1"/>
</dbReference>
<comment type="subunit">
    <text evidence="8">Homodimer. Interacts with FtsZ.</text>
</comment>
<evidence type="ECO:0000256" key="7">
    <source>
        <dbReference type="ARBA" id="ARBA00024910"/>
    </source>
</evidence>
<evidence type="ECO:0000256" key="8">
    <source>
        <dbReference type="ARBA" id="ARBA00026068"/>
    </source>
</evidence>
<accession>A0A9D1KPN4</accession>
<dbReference type="GO" id="GO:0043093">
    <property type="term" value="P:FtsZ-dependent cytokinesis"/>
    <property type="evidence" value="ECO:0007669"/>
    <property type="project" value="TreeGrafter"/>
</dbReference>
<name>A0A9D1KPN4_9FIRM</name>
<dbReference type="SUPFAM" id="SSF102829">
    <property type="entry name" value="Cell division protein ZapA-like"/>
    <property type="match status" value="1"/>
</dbReference>
<proteinExistence type="predicted"/>
<organism evidence="11 12">
    <name type="scientific">Candidatus Ornithomonoglobus intestinigallinarum</name>
    <dbReference type="NCBI Taxonomy" id="2840894"/>
    <lineage>
        <taxon>Bacteria</taxon>
        <taxon>Bacillati</taxon>
        <taxon>Bacillota</taxon>
        <taxon>Clostridia</taxon>
        <taxon>Candidatus Ornithomonoglobus</taxon>
    </lineage>
</organism>
<dbReference type="AlphaFoldDB" id="A0A9D1KPN4"/>
<comment type="caution">
    <text evidence="11">The sequence shown here is derived from an EMBL/GenBank/DDBJ whole genome shotgun (WGS) entry which is preliminary data.</text>
</comment>
<dbReference type="GO" id="GO:0000917">
    <property type="term" value="P:division septum assembly"/>
    <property type="evidence" value="ECO:0007669"/>
    <property type="project" value="UniProtKB-KW"/>
</dbReference>
<evidence type="ECO:0000256" key="3">
    <source>
        <dbReference type="ARBA" id="ARBA00022490"/>
    </source>
</evidence>
<keyword evidence="6" id="KW-0131">Cell cycle</keyword>
<dbReference type="PANTHER" id="PTHR34981">
    <property type="entry name" value="CELL DIVISION PROTEIN ZAPA"/>
    <property type="match status" value="1"/>
</dbReference>
<comment type="function">
    <text evidence="7">Activator of cell division through the inhibition of FtsZ GTPase activity, therefore promoting FtsZ assembly into bundles of protofilaments necessary for the formation of the division Z ring. It is recruited early at mid-cell but it is not essential for cell division.</text>
</comment>
<reference evidence="11" key="1">
    <citation type="submission" date="2020-10" db="EMBL/GenBank/DDBJ databases">
        <authorList>
            <person name="Gilroy R."/>
        </authorList>
    </citation>
    <scope>NUCLEOTIDE SEQUENCE</scope>
    <source>
        <strain evidence="11">CHK181-108</strain>
    </source>
</reference>
<evidence type="ECO:0000256" key="9">
    <source>
        <dbReference type="ARBA" id="ARBA00033158"/>
    </source>
</evidence>
<dbReference type="Pfam" id="PF05164">
    <property type="entry name" value="ZapA"/>
    <property type="match status" value="1"/>
</dbReference>
<sequence>MNKVTLTINSRQYNVIAEESEEYIQALGEHINEKIDAVIESGSNVMGERPLVLAALNICDEYFKVNEAGYTVNEQLKACNLKLNSRIDENKALRAENEKLREELDELKSGQVTIEQSQALVNAEKTLKELEDANERVKFLEGQLKLMEDKQKELKQEFAAREQEILDLIDKQ</sequence>
<dbReference type="InterPro" id="IPR053712">
    <property type="entry name" value="Bac_CellDiv_Activator"/>
</dbReference>
<evidence type="ECO:0000256" key="4">
    <source>
        <dbReference type="ARBA" id="ARBA00022618"/>
    </source>
</evidence>
<keyword evidence="5" id="KW-0717">Septation</keyword>
<evidence type="ECO:0000256" key="10">
    <source>
        <dbReference type="SAM" id="Coils"/>
    </source>
</evidence>
<evidence type="ECO:0000256" key="6">
    <source>
        <dbReference type="ARBA" id="ARBA00023306"/>
    </source>
</evidence>
<dbReference type="GO" id="GO:0032153">
    <property type="term" value="C:cell division site"/>
    <property type="evidence" value="ECO:0007669"/>
    <property type="project" value="TreeGrafter"/>
</dbReference>
<keyword evidence="3" id="KW-0963">Cytoplasm</keyword>
<dbReference type="PANTHER" id="PTHR34981:SF1">
    <property type="entry name" value="CELL DIVISION PROTEIN ZAPA"/>
    <property type="match status" value="1"/>
</dbReference>
<dbReference type="GO" id="GO:0030428">
    <property type="term" value="C:cell septum"/>
    <property type="evidence" value="ECO:0007669"/>
    <property type="project" value="TreeGrafter"/>
</dbReference>
<feature type="coiled-coil region" evidence="10">
    <location>
        <begin position="83"/>
        <end position="164"/>
    </location>
</feature>
<dbReference type="InterPro" id="IPR007838">
    <property type="entry name" value="Cell_div_ZapA-like"/>
</dbReference>
<dbReference type="GO" id="GO:0000921">
    <property type="term" value="P:septin ring assembly"/>
    <property type="evidence" value="ECO:0007669"/>
    <property type="project" value="TreeGrafter"/>
</dbReference>
<comment type="subcellular location">
    <subcellularLocation>
        <location evidence="1">Cytoplasm</location>
    </subcellularLocation>
</comment>
<protein>
    <recommendedName>
        <fullName evidence="2">Cell division protein ZapA</fullName>
    </recommendedName>
    <alternativeName>
        <fullName evidence="9">Z ring-associated protein ZapA</fullName>
    </alternativeName>
</protein>
<reference evidence="11" key="2">
    <citation type="journal article" date="2021" name="PeerJ">
        <title>Extensive microbial diversity within the chicken gut microbiome revealed by metagenomics and culture.</title>
        <authorList>
            <person name="Gilroy R."/>
            <person name="Ravi A."/>
            <person name="Getino M."/>
            <person name="Pursley I."/>
            <person name="Horton D.L."/>
            <person name="Alikhan N.F."/>
            <person name="Baker D."/>
            <person name="Gharbi K."/>
            <person name="Hall N."/>
            <person name="Watson M."/>
            <person name="Adriaenssens E.M."/>
            <person name="Foster-Nyarko E."/>
            <person name="Jarju S."/>
            <person name="Secka A."/>
            <person name="Antonio M."/>
            <person name="Oren A."/>
            <person name="Chaudhuri R.R."/>
            <person name="La Ragione R."/>
            <person name="Hildebrand F."/>
            <person name="Pallen M.J."/>
        </authorList>
    </citation>
    <scope>NUCLEOTIDE SEQUENCE</scope>
    <source>
        <strain evidence="11">CHK181-108</strain>
    </source>
</reference>
<evidence type="ECO:0000313" key="11">
    <source>
        <dbReference type="EMBL" id="HIT85004.1"/>
    </source>
</evidence>
<evidence type="ECO:0000313" key="12">
    <source>
        <dbReference type="Proteomes" id="UP000824165"/>
    </source>
</evidence>
<evidence type="ECO:0000256" key="2">
    <source>
        <dbReference type="ARBA" id="ARBA00015195"/>
    </source>
</evidence>